<keyword evidence="5" id="KW-0269">Exonuclease</keyword>
<evidence type="ECO:0000256" key="8">
    <source>
        <dbReference type="ARBA" id="ARBA00023236"/>
    </source>
</evidence>
<dbReference type="Gene3D" id="3.40.1440.10">
    <property type="entry name" value="GIY-YIG endonuclease"/>
    <property type="match status" value="1"/>
</dbReference>
<evidence type="ECO:0000256" key="5">
    <source>
        <dbReference type="ARBA" id="ARBA00022839"/>
    </source>
</evidence>
<gene>
    <name evidence="15" type="ORF">D8779_04030</name>
</gene>
<comment type="caution">
    <text evidence="15">The sequence shown here is derived from an EMBL/GenBank/DDBJ whole genome shotgun (WGS) entry which is preliminary data.</text>
</comment>
<evidence type="ECO:0000256" key="13">
    <source>
        <dbReference type="ARBA" id="ARBA00042732"/>
    </source>
</evidence>
<feature type="domain" description="GIY-YIG" evidence="14">
    <location>
        <begin position="222"/>
        <end position="300"/>
    </location>
</feature>
<evidence type="ECO:0000256" key="9">
    <source>
        <dbReference type="ARBA" id="ARBA00025483"/>
    </source>
</evidence>
<protein>
    <recommendedName>
        <fullName evidence="11">Excinuclease cho</fullName>
    </recommendedName>
    <alternativeName>
        <fullName evidence="13">Endonuclease cho</fullName>
    </alternativeName>
    <alternativeName>
        <fullName evidence="12">UvrC homolog protein</fullName>
    </alternativeName>
</protein>
<dbReference type="GO" id="GO:0006289">
    <property type="term" value="P:nucleotide-excision repair"/>
    <property type="evidence" value="ECO:0007669"/>
    <property type="project" value="InterPro"/>
</dbReference>
<dbReference type="EMBL" id="RFLV01000001">
    <property type="protein sequence ID" value="TIH09873.1"/>
    <property type="molecule type" value="Genomic_DNA"/>
</dbReference>
<keyword evidence="3" id="KW-0228">DNA excision</keyword>
<dbReference type="AlphaFoldDB" id="A0A4T1ZZ30"/>
<dbReference type="CDD" id="cd06127">
    <property type="entry name" value="DEDDh"/>
    <property type="match status" value="1"/>
</dbReference>
<evidence type="ECO:0000256" key="12">
    <source>
        <dbReference type="ARBA" id="ARBA00042138"/>
    </source>
</evidence>
<dbReference type="Pfam" id="PF00929">
    <property type="entry name" value="RNase_T"/>
    <property type="match status" value="1"/>
</dbReference>
<dbReference type="SMART" id="SM00465">
    <property type="entry name" value="GIYc"/>
    <property type="match status" value="1"/>
</dbReference>
<evidence type="ECO:0000256" key="1">
    <source>
        <dbReference type="ARBA" id="ARBA00022722"/>
    </source>
</evidence>
<proteinExistence type="predicted"/>
<evidence type="ECO:0000256" key="2">
    <source>
        <dbReference type="ARBA" id="ARBA00022763"/>
    </source>
</evidence>
<sequence length="482" mass="53591">MTAPRTSCGCPFPLILPGSDVTAAVSLFARALAIIDVQVTGLHPDKDSIWEVAVLHVEGGLVVARHVWLLKPACALPARVSHVCGVLPAELADQPCFAEVAVELARCLEGRVVVGHNLRVAHAFLRHGFARAGLRVRYRQLCTLQLARAVWPDLPCHSLDALCEGQGISRFFKHRALPDAEAVWQLLSTLLTQVQAERLQRQLRKAAVPRFLTAERLQAVPSRPGVYYFYGENQALLYVGKSRNLHQRVQSHFQNDHHSRRSLQMAQQVRDIRVQPTAGELGALLLESAEVKRLLPLYNRQLRRQRDLLTWVLIPGIEGLQPELQAVGCSVIGGNSVGLFRSRRQAQAWLRSEASRSQLCLRVLGLERGNGACFATQLGVCRGACCGLESREAHDLRLLAACEQLRVATWPWSGPVAWVERDLVQGLSHWHVLDQWRHVTTVDDPALIGAALQQPGQAFSLDAYHILLSHLRRFPQTEVVVL</sequence>
<evidence type="ECO:0000256" key="6">
    <source>
        <dbReference type="ARBA" id="ARBA00022881"/>
    </source>
</evidence>
<keyword evidence="16" id="KW-1185">Reference proteome</keyword>
<keyword evidence="7" id="KW-0234">DNA repair</keyword>
<dbReference type="Pfam" id="PF01541">
    <property type="entry name" value="GIY-YIG"/>
    <property type="match status" value="1"/>
</dbReference>
<accession>A0A4T1ZZ30</accession>
<dbReference type="GO" id="GO:0009432">
    <property type="term" value="P:SOS response"/>
    <property type="evidence" value="ECO:0007669"/>
    <property type="project" value="UniProtKB-KW"/>
</dbReference>
<dbReference type="GO" id="GO:0004527">
    <property type="term" value="F:exonuclease activity"/>
    <property type="evidence" value="ECO:0007669"/>
    <property type="project" value="UniProtKB-KW"/>
</dbReference>
<dbReference type="PANTHER" id="PTHR30562:SF10">
    <property type="entry name" value="EXCINUCLEASE CHO"/>
    <property type="match status" value="1"/>
</dbReference>
<evidence type="ECO:0000259" key="14">
    <source>
        <dbReference type="PROSITE" id="PS50164"/>
    </source>
</evidence>
<evidence type="ECO:0000313" key="16">
    <source>
        <dbReference type="Proteomes" id="UP000307541"/>
    </source>
</evidence>
<evidence type="ECO:0000256" key="4">
    <source>
        <dbReference type="ARBA" id="ARBA00022801"/>
    </source>
</evidence>
<comment type="subunit">
    <text evidence="10">DNA polymerase III contains a core (composed of alpha, epsilon and theta chains) that associates with a tau subunit. This core dimerizes to form the POLIII' complex. PolIII' associates with the gamma complex (composed of gamma, delta, delta', psi and chi chains) and with the beta chain to form the complete DNA polymerase III complex.</text>
</comment>
<dbReference type="OrthoDB" id="9803913at2"/>
<evidence type="ECO:0000313" key="15">
    <source>
        <dbReference type="EMBL" id="TIH09873.1"/>
    </source>
</evidence>
<dbReference type="Proteomes" id="UP000307541">
    <property type="component" value="Unassembled WGS sequence"/>
</dbReference>
<dbReference type="InterPro" id="IPR036397">
    <property type="entry name" value="RNaseH_sf"/>
</dbReference>
<evidence type="ECO:0000256" key="3">
    <source>
        <dbReference type="ARBA" id="ARBA00022769"/>
    </source>
</evidence>
<keyword evidence="2" id="KW-0227">DNA damage</keyword>
<name>A0A4T1ZZ30_9PSED</name>
<dbReference type="SUPFAM" id="SSF53098">
    <property type="entry name" value="Ribonuclease H-like"/>
    <property type="match status" value="1"/>
</dbReference>
<keyword evidence="4" id="KW-0378">Hydrolase</keyword>
<evidence type="ECO:0000256" key="11">
    <source>
        <dbReference type="ARBA" id="ARBA00040756"/>
    </source>
</evidence>
<dbReference type="InterPro" id="IPR035901">
    <property type="entry name" value="GIY-YIG_endonuc_sf"/>
</dbReference>
<dbReference type="InterPro" id="IPR050066">
    <property type="entry name" value="UvrABC_protein_C"/>
</dbReference>
<evidence type="ECO:0000256" key="10">
    <source>
        <dbReference type="ARBA" id="ARBA00026073"/>
    </source>
</evidence>
<dbReference type="InterPro" id="IPR000305">
    <property type="entry name" value="GIY-YIG_endonuc"/>
</dbReference>
<comment type="function">
    <text evidence="9">DNA polymerase III is a complex, multichain enzyme responsible for most of the replicative synthesis in bacteria. The epsilon subunit contain the editing function and is a proofreading 3'-5' exonuclease.</text>
</comment>
<organism evidence="15 16">
    <name type="scientific">Pseudomonas leptonychotis</name>
    <dbReference type="NCBI Taxonomy" id="2448482"/>
    <lineage>
        <taxon>Bacteria</taxon>
        <taxon>Pseudomonadati</taxon>
        <taxon>Pseudomonadota</taxon>
        <taxon>Gammaproteobacteria</taxon>
        <taxon>Pseudomonadales</taxon>
        <taxon>Pseudomonadaceae</taxon>
        <taxon>Pseudomonas</taxon>
    </lineage>
</organism>
<dbReference type="GO" id="GO:0003676">
    <property type="term" value="F:nucleic acid binding"/>
    <property type="evidence" value="ECO:0007669"/>
    <property type="project" value="InterPro"/>
</dbReference>
<dbReference type="PANTHER" id="PTHR30562">
    <property type="entry name" value="UVRC/OXIDOREDUCTASE"/>
    <property type="match status" value="1"/>
</dbReference>
<dbReference type="SMART" id="SM00479">
    <property type="entry name" value="EXOIII"/>
    <property type="match status" value="1"/>
</dbReference>
<dbReference type="Gene3D" id="3.30.420.10">
    <property type="entry name" value="Ribonuclease H-like superfamily/Ribonuclease H"/>
    <property type="match status" value="1"/>
</dbReference>
<dbReference type="InterPro" id="IPR012337">
    <property type="entry name" value="RNaseH-like_sf"/>
</dbReference>
<evidence type="ECO:0000256" key="7">
    <source>
        <dbReference type="ARBA" id="ARBA00023204"/>
    </source>
</evidence>
<dbReference type="InterPro" id="IPR047296">
    <property type="entry name" value="GIY-YIG_UvrC_Cho"/>
</dbReference>
<keyword evidence="1" id="KW-0540">Nuclease</keyword>
<reference evidence="15 16" key="1">
    <citation type="submission" date="2018-10" db="EMBL/GenBank/DDBJ databases">
        <title>Pseudomonas leptonychotis sp. nov., isolated from Weddell seals in Antarctica.</title>
        <authorList>
            <person name="Novakova D."/>
            <person name="Svec P."/>
            <person name="Kralova S."/>
            <person name="Kristofova L."/>
            <person name="Zeman M."/>
            <person name="Pantucek R."/>
            <person name="Maslanova I."/>
            <person name="Sedlacek I."/>
        </authorList>
    </citation>
    <scope>NUCLEOTIDE SEQUENCE [LARGE SCALE GENOMIC DNA]</scope>
    <source>
        <strain evidence="15 16">CCM 8849</strain>
    </source>
</reference>
<dbReference type="FunFam" id="3.30.420.10:FF:000045">
    <property type="entry name" value="3'-5' exonuclease DinG"/>
    <property type="match status" value="1"/>
</dbReference>
<dbReference type="InterPro" id="IPR013520">
    <property type="entry name" value="Ribonucl_H"/>
</dbReference>
<dbReference type="PROSITE" id="PS50164">
    <property type="entry name" value="GIY_YIG"/>
    <property type="match status" value="1"/>
</dbReference>
<dbReference type="SUPFAM" id="SSF82771">
    <property type="entry name" value="GIY-YIG endonuclease"/>
    <property type="match status" value="1"/>
</dbReference>
<keyword evidence="6" id="KW-0267">Excision nuclease</keyword>
<keyword evidence="8" id="KW-0742">SOS response</keyword>
<dbReference type="CDD" id="cd10434">
    <property type="entry name" value="GIY-YIG_UvrC_Cho"/>
    <property type="match status" value="1"/>
</dbReference>
<dbReference type="GO" id="GO:0009380">
    <property type="term" value="C:excinuclease repair complex"/>
    <property type="evidence" value="ECO:0007669"/>
    <property type="project" value="TreeGrafter"/>
</dbReference>